<keyword evidence="10" id="KW-0560">Oxidoreductase</keyword>
<feature type="chain" id="PRO_5023938003" description="peroxidase" evidence="18">
    <location>
        <begin position="22"/>
        <end position="258"/>
    </location>
</feature>
<keyword evidence="11 16" id="KW-0408">Iron</keyword>
<reference evidence="20 21" key="1">
    <citation type="journal article" date="2019" name="Sci. Rep.">
        <title>A high-quality genome of Eragrostis curvula grass provides insights into Poaceae evolution and supports new strategies to enhance forage quality.</title>
        <authorList>
            <person name="Carballo J."/>
            <person name="Santos B.A.C.M."/>
            <person name="Zappacosta D."/>
            <person name="Garbus I."/>
            <person name="Selva J.P."/>
            <person name="Gallo C.A."/>
            <person name="Diaz A."/>
            <person name="Albertini E."/>
            <person name="Caccamo M."/>
            <person name="Echenique V."/>
        </authorList>
    </citation>
    <scope>NUCLEOTIDE SEQUENCE [LARGE SCALE GENOMIC DNA]</scope>
    <source>
        <strain evidence="21">cv. Victoria</strain>
        <tissue evidence="20">Leaf</tissue>
    </source>
</reference>
<keyword evidence="5" id="KW-0964">Secreted</keyword>
<evidence type="ECO:0000313" key="20">
    <source>
        <dbReference type="EMBL" id="TVU22793.1"/>
    </source>
</evidence>
<dbReference type="AlphaFoldDB" id="A0A5J9UGC3"/>
<dbReference type="Gene3D" id="1.10.520.10">
    <property type="match status" value="1"/>
</dbReference>
<gene>
    <name evidence="20" type="ORF">EJB05_32512</name>
</gene>
<evidence type="ECO:0000256" key="6">
    <source>
        <dbReference type="ARBA" id="ARBA00022559"/>
    </source>
</evidence>
<evidence type="ECO:0000313" key="21">
    <source>
        <dbReference type="Proteomes" id="UP000324897"/>
    </source>
</evidence>
<feature type="signal peptide" evidence="18">
    <location>
        <begin position="1"/>
        <end position="21"/>
    </location>
</feature>
<keyword evidence="7" id="KW-0349">Heme</keyword>
<dbReference type="PRINTS" id="PR00458">
    <property type="entry name" value="PEROXIDASE"/>
</dbReference>
<comment type="caution">
    <text evidence="20">The sequence shown here is derived from an EMBL/GenBank/DDBJ whole genome shotgun (WGS) entry which is preliminary data.</text>
</comment>
<dbReference type="InterPro" id="IPR010255">
    <property type="entry name" value="Haem_peroxidase_sf"/>
</dbReference>
<keyword evidence="13" id="KW-0325">Glycoprotein</keyword>
<accession>A0A5J9UGC3</accession>
<comment type="cofactor">
    <cofactor evidence="16">
        <name>heme b</name>
        <dbReference type="ChEBI" id="CHEBI:60344"/>
    </cofactor>
    <text evidence="16">Binds 1 heme b (iron(II)-protoporphyrin IX) group per subunit.</text>
</comment>
<comment type="cofactor">
    <cofactor evidence="16">
        <name>Ca(2+)</name>
        <dbReference type="ChEBI" id="CHEBI:29108"/>
    </cofactor>
    <text evidence="16">Binds 2 calcium ions per subunit.</text>
</comment>
<evidence type="ECO:0000256" key="17">
    <source>
        <dbReference type="PIRSR" id="PIRSR600823-5"/>
    </source>
</evidence>
<dbReference type="PROSITE" id="PS00435">
    <property type="entry name" value="PEROXIDASE_1"/>
    <property type="match status" value="1"/>
</dbReference>
<dbReference type="Gramene" id="TVU22793">
    <property type="protein sequence ID" value="TVU22793"/>
    <property type="gene ID" value="EJB05_32512"/>
</dbReference>
<dbReference type="CDD" id="cd00693">
    <property type="entry name" value="secretory_peroxidase"/>
    <property type="match status" value="1"/>
</dbReference>
<evidence type="ECO:0000256" key="9">
    <source>
        <dbReference type="ARBA" id="ARBA00022837"/>
    </source>
</evidence>
<feature type="binding site" evidence="15">
    <location>
        <position position="98"/>
    </location>
    <ligand>
        <name>substrate</name>
    </ligand>
</feature>
<dbReference type="GO" id="GO:0006979">
    <property type="term" value="P:response to oxidative stress"/>
    <property type="evidence" value="ECO:0007669"/>
    <property type="project" value="InterPro"/>
</dbReference>
<dbReference type="InterPro" id="IPR002016">
    <property type="entry name" value="Haem_peroxidase"/>
</dbReference>
<dbReference type="GO" id="GO:0046872">
    <property type="term" value="F:metal ion binding"/>
    <property type="evidence" value="ECO:0007669"/>
    <property type="project" value="UniProtKB-KW"/>
</dbReference>
<evidence type="ECO:0000256" key="15">
    <source>
        <dbReference type="PIRSR" id="PIRSR600823-2"/>
    </source>
</evidence>
<dbReference type="Pfam" id="PF00141">
    <property type="entry name" value="peroxidase"/>
    <property type="match status" value="1"/>
</dbReference>
<evidence type="ECO:0000256" key="4">
    <source>
        <dbReference type="ARBA" id="ARBA00012313"/>
    </source>
</evidence>
<dbReference type="PANTHER" id="PTHR31388">
    <property type="entry name" value="PEROXIDASE 72-RELATED"/>
    <property type="match status" value="1"/>
</dbReference>
<evidence type="ECO:0000256" key="3">
    <source>
        <dbReference type="ARBA" id="ARBA00006873"/>
    </source>
</evidence>
<comment type="similarity">
    <text evidence="3">Belongs to the peroxidase family. Ascorbate peroxidase subfamily.</text>
</comment>
<proteinExistence type="inferred from homology"/>
<dbReference type="GO" id="GO:0042744">
    <property type="term" value="P:hydrogen peroxide catabolic process"/>
    <property type="evidence" value="ECO:0007669"/>
    <property type="project" value="UniProtKB-KW"/>
</dbReference>
<evidence type="ECO:0000256" key="14">
    <source>
        <dbReference type="ARBA" id="ARBA00023324"/>
    </source>
</evidence>
<evidence type="ECO:0000256" key="2">
    <source>
        <dbReference type="ARBA" id="ARBA00004613"/>
    </source>
</evidence>
<dbReference type="GO" id="GO:0005576">
    <property type="term" value="C:extracellular region"/>
    <property type="evidence" value="ECO:0007669"/>
    <property type="project" value="UniProtKB-SubCell"/>
</dbReference>
<dbReference type="SUPFAM" id="SSF48113">
    <property type="entry name" value="Heme-dependent peroxidases"/>
    <property type="match status" value="1"/>
</dbReference>
<feature type="binding site" evidence="16">
    <location>
        <position position="129"/>
    </location>
    <ligand>
        <name>Ca(2+)</name>
        <dbReference type="ChEBI" id="CHEBI:29108"/>
        <label>2</label>
    </ligand>
</feature>
<keyword evidence="9 16" id="KW-0106">Calcium</keyword>
<dbReference type="Proteomes" id="UP000324897">
    <property type="component" value="Unassembled WGS sequence"/>
</dbReference>
<evidence type="ECO:0000256" key="5">
    <source>
        <dbReference type="ARBA" id="ARBA00022525"/>
    </source>
</evidence>
<feature type="non-terminal residue" evidence="20">
    <location>
        <position position="1"/>
    </location>
</feature>
<dbReference type="InterPro" id="IPR000823">
    <property type="entry name" value="Peroxidase_pln"/>
</dbReference>
<dbReference type="GO" id="GO:0140825">
    <property type="term" value="F:lactoperoxidase activity"/>
    <property type="evidence" value="ECO:0007669"/>
    <property type="project" value="UniProtKB-EC"/>
</dbReference>
<evidence type="ECO:0000256" key="1">
    <source>
        <dbReference type="ARBA" id="ARBA00000189"/>
    </source>
</evidence>
<dbReference type="PRINTS" id="PR00461">
    <property type="entry name" value="PLPEROXIDASE"/>
</dbReference>
<dbReference type="InterPro" id="IPR033905">
    <property type="entry name" value="Secretory_peroxidase"/>
</dbReference>
<organism evidence="20 21">
    <name type="scientific">Eragrostis curvula</name>
    <name type="common">weeping love grass</name>
    <dbReference type="NCBI Taxonomy" id="38414"/>
    <lineage>
        <taxon>Eukaryota</taxon>
        <taxon>Viridiplantae</taxon>
        <taxon>Streptophyta</taxon>
        <taxon>Embryophyta</taxon>
        <taxon>Tracheophyta</taxon>
        <taxon>Spermatophyta</taxon>
        <taxon>Magnoliopsida</taxon>
        <taxon>Liliopsida</taxon>
        <taxon>Poales</taxon>
        <taxon>Poaceae</taxon>
        <taxon>PACMAD clade</taxon>
        <taxon>Chloridoideae</taxon>
        <taxon>Eragrostideae</taxon>
        <taxon>Eragrostidinae</taxon>
        <taxon>Eragrostis</taxon>
    </lineage>
</organism>
<evidence type="ECO:0000259" key="19">
    <source>
        <dbReference type="PROSITE" id="PS50873"/>
    </source>
</evidence>
<keyword evidence="21" id="KW-1185">Reference proteome</keyword>
<evidence type="ECO:0000256" key="11">
    <source>
        <dbReference type="ARBA" id="ARBA00023004"/>
    </source>
</evidence>
<dbReference type="PROSITE" id="PS00436">
    <property type="entry name" value="PEROXIDASE_2"/>
    <property type="match status" value="1"/>
</dbReference>
<feature type="disulfide bond" evidence="17">
    <location>
        <begin position="135"/>
        <end position="163"/>
    </location>
</feature>
<evidence type="ECO:0000256" key="10">
    <source>
        <dbReference type="ARBA" id="ARBA00023002"/>
    </source>
</evidence>
<feature type="binding site" evidence="16">
    <location>
        <position position="184"/>
    </location>
    <ligand>
        <name>Ca(2+)</name>
        <dbReference type="ChEBI" id="CHEBI:29108"/>
        <label>2</label>
    </ligand>
</feature>
<comment type="subcellular location">
    <subcellularLocation>
        <location evidence="2">Secreted</location>
    </subcellularLocation>
</comment>
<evidence type="ECO:0000256" key="7">
    <source>
        <dbReference type="ARBA" id="ARBA00022617"/>
    </source>
</evidence>
<keyword evidence="8 16" id="KW-0479">Metal-binding</keyword>
<dbReference type="GO" id="GO:0020037">
    <property type="term" value="F:heme binding"/>
    <property type="evidence" value="ECO:0007669"/>
    <property type="project" value="InterPro"/>
</dbReference>
<evidence type="ECO:0000256" key="12">
    <source>
        <dbReference type="ARBA" id="ARBA00023157"/>
    </source>
</evidence>
<dbReference type="PANTHER" id="PTHR31388:SF208">
    <property type="entry name" value="PEROXIDASE"/>
    <property type="match status" value="1"/>
</dbReference>
<dbReference type="PROSITE" id="PS50873">
    <property type="entry name" value="PEROXIDASE_4"/>
    <property type="match status" value="1"/>
</dbReference>
<name>A0A5J9UGC3_9POAL</name>
<dbReference type="InterPro" id="IPR019794">
    <property type="entry name" value="Peroxidases_AS"/>
</dbReference>
<evidence type="ECO:0000256" key="18">
    <source>
        <dbReference type="SAM" id="SignalP"/>
    </source>
</evidence>
<keyword evidence="12 17" id="KW-1015">Disulfide bond</keyword>
<dbReference type="EMBL" id="RWGY01000026">
    <property type="protein sequence ID" value="TVU22793.1"/>
    <property type="molecule type" value="Genomic_DNA"/>
</dbReference>
<keyword evidence="6" id="KW-0575">Peroxidase</keyword>
<dbReference type="InterPro" id="IPR019793">
    <property type="entry name" value="Peroxidases_heam-ligand_BS"/>
</dbReference>
<evidence type="ECO:0000256" key="13">
    <source>
        <dbReference type="ARBA" id="ARBA00023180"/>
    </source>
</evidence>
<evidence type="ECO:0000256" key="16">
    <source>
        <dbReference type="PIRSR" id="PIRSR600823-3"/>
    </source>
</evidence>
<feature type="domain" description="Plant heme peroxidase family profile" evidence="19">
    <location>
        <begin position="57"/>
        <end position="258"/>
    </location>
</feature>
<sequence>MGLSRALWVSVAVVAVAAAGAQQQLSPAFYNATCPNLQSIVRSGMTQAVQKEPRMGASILRLFFHDCFVQLGGPTWPVPLGRRDARTTNPDLAMHNLPPPFASLSELLTRFSNKSLNARDLTALSGAHTVGQAQCANFRHHIYDDPAGAVNASFAADLKARVCPPKGNDTNLAPMEPRAPDAFDNGYFRDLLARRVLLGSDQALYGGGNGTTDAIVRAYANNATLFREDFAVAMVKMGNLSPPAGTRGEVRINCRRVN</sequence>
<protein>
    <recommendedName>
        <fullName evidence="4">peroxidase</fullName>
        <ecNumber evidence="4">1.11.1.7</ecNumber>
    </recommendedName>
</protein>
<dbReference type="Gene3D" id="1.10.420.10">
    <property type="entry name" value="Peroxidase, domain 2"/>
    <property type="match status" value="1"/>
</dbReference>
<dbReference type="FunFam" id="1.10.420.10:FF:000006">
    <property type="entry name" value="Peroxidase"/>
    <property type="match status" value="1"/>
</dbReference>
<feature type="binding site" description="axial binding residue" evidence="16">
    <location>
        <position position="128"/>
    </location>
    <ligand>
        <name>heme b</name>
        <dbReference type="ChEBI" id="CHEBI:60344"/>
    </ligand>
    <ligandPart>
        <name>Fe</name>
        <dbReference type="ChEBI" id="CHEBI:18248"/>
    </ligandPart>
</feature>
<comment type="catalytic activity">
    <reaction evidence="1">
        <text>2 a phenolic donor + H2O2 = 2 a phenolic radical donor + 2 H2O</text>
        <dbReference type="Rhea" id="RHEA:56136"/>
        <dbReference type="ChEBI" id="CHEBI:15377"/>
        <dbReference type="ChEBI" id="CHEBI:16240"/>
        <dbReference type="ChEBI" id="CHEBI:139520"/>
        <dbReference type="ChEBI" id="CHEBI:139521"/>
        <dbReference type="EC" id="1.11.1.7"/>
    </reaction>
</comment>
<dbReference type="EC" id="1.11.1.7" evidence="4"/>
<keyword evidence="18" id="KW-0732">Signal</keyword>
<evidence type="ECO:0000256" key="8">
    <source>
        <dbReference type="ARBA" id="ARBA00022723"/>
    </source>
</evidence>
<keyword evidence="14" id="KW-0376">Hydrogen peroxide</keyword>
<dbReference type="OrthoDB" id="2113341at2759"/>